<feature type="domain" description="SLH" evidence="3">
    <location>
        <begin position="1310"/>
        <end position="1370"/>
    </location>
</feature>
<dbReference type="Pfam" id="PF10009">
    <property type="entry name" value="DUF2252"/>
    <property type="match status" value="1"/>
</dbReference>
<dbReference type="Pfam" id="PF00395">
    <property type="entry name" value="SLH"/>
    <property type="match status" value="3"/>
</dbReference>
<comment type="caution">
    <text evidence="5">The sequence shown here is derived from an EMBL/GenBank/DDBJ whole genome shotgun (WGS) entry which is preliminary data.</text>
</comment>
<feature type="chain" id="PRO_5008649650" description="DUF2252 domain-containing protein" evidence="2">
    <location>
        <begin position="32"/>
        <end position="1495"/>
    </location>
</feature>
<evidence type="ECO:0000259" key="3">
    <source>
        <dbReference type="PROSITE" id="PS51272"/>
    </source>
</evidence>
<dbReference type="InterPro" id="IPR025883">
    <property type="entry name" value="Cadherin-like_domain"/>
</dbReference>
<keyword evidence="6" id="KW-1185">Reference proteome</keyword>
<gene>
    <name evidence="5" type="ORF">A8709_20160</name>
</gene>
<dbReference type="Pfam" id="PF00932">
    <property type="entry name" value="LTD"/>
    <property type="match status" value="1"/>
</dbReference>
<dbReference type="PANTHER" id="PTHR39441">
    <property type="entry name" value="DUF2252 DOMAIN-CONTAINING PROTEIN"/>
    <property type="match status" value="1"/>
</dbReference>
<evidence type="ECO:0000256" key="1">
    <source>
        <dbReference type="SAM" id="MobiDB-lite"/>
    </source>
</evidence>
<feature type="region of interest" description="Disordered" evidence="1">
    <location>
        <begin position="1067"/>
        <end position="1091"/>
    </location>
</feature>
<dbReference type="RefSeq" id="WP_065854415.1">
    <property type="nucleotide sequence ID" value="NZ_LYPC01000025.1"/>
</dbReference>
<dbReference type="Proteomes" id="UP000093309">
    <property type="component" value="Unassembled WGS sequence"/>
</dbReference>
<feature type="domain" description="SLH" evidence="3">
    <location>
        <begin position="1437"/>
        <end position="1495"/>
    </location>
</feature>
<dbReference type="InterPro" id="IPR001119">
    <property type="entry name" value="SLH_dom"/>
</dbReference>
<dbReference type="InterPro" id="IPR018721">
    <property type="entry name" value="DUF2252"/>
</dbReference>
<dbReference type="PROSITE" id="PS51841">
    <property type="entry name" value="LTD"/>
    <property type="match status" value="1"/>
</dbReference>
<keyword evidence="2" id="KW-0732">Signal</keyword>
<feature type="domain" description="LTD" evidence="4">
    <location>
        <begin position="37"/>
        <end position="191"/>
    </location>
</feature>
<dbReference type="Pfam" id="PF12733">
    <property type="entry name" value="Cadherin-like"/>
    <property type="match status" value="1"/>
</dbReference>
<dbReference type="PANTHER" id="PTHR39441:SF1">
    <property type="entry name" value="DUF2252 DOMAIN-CONTAINING PROTEIN"/>
    <property type="match status" value="1"/>
</dbReference>
<reference evidence="6" key="1">
    <citation type="submission" date="2016-05" db="EMBL/GenBank/DDBJ databases">
        <title>Paenibacillus oryzae. sp. nov., isolated from the rice root.</title>
        <authorList>
            <person name="Zhang J."/>
            <person name="Zhang X."/>
        </authorList>
    </citation>
    <scope>NUCLEOTIDE SEQUENCE [LARGE SCALE GENOMIC DNA]</scope>
    <source>
        <strain evidence="6">KCTC13222</strain>
    </source>
</reference>
<dbReference type="EMBL" id="LYPC01000025">
    <property type="protein sequence ID" value="OCT13070.1"/>
    <property type="molecule type" value="Genomic_DNA"/>
</dbReference>
<dbReference type="InterPro" id="IPR041278">
    <property type="entry name" value="ChiW_Ig-like"/>
</dbReference>
<dbReference type="Gene3D" id="2.60.40.1260">
    <property type="entry name" value="Lamin Tail domain"/>
    <property type="match status" value="1"/>
</dbReference>
<evidence type="ECO:0000259" key="4">
    <source>
        <dbReference type="PROSITE" id="PS51841"/>
    </source>
</evidence>
<evidence type="ECO:0000313" key="6">
    <source>
        <dbReference type="Proteomes" id="UP000093309"/>
    </source>
</evidence>
<dbReference type="STRING" id="512399.A8709_20160"/>
<feature type="signal peptide" evidence="2">
    <location>
        <begin position="1"/>
        <end position="31"/>
    </location>
</feature>
<dbReference type="InterPro" id="IPR036415">
    <property type="entry name" value="Lamin_tail_dom_sf"/>
</dbReference>
<dbReference type="PROSITE" id="PS51272">
    <property type="entry name" value="SLH"/>
    <property type="match status" value="3"/>
</dbReference>
<dbReference type="InterPro" id="IPR001322">
    <property type="entry name" value="Lamin_tail_dom"/>
</dbReference>
<name>A0A1C0ZY65_9BACL</name>
<protein>
    <recommendedName>
        <fullName evidence="7">DUF2252 domain-containing protein</fullName>
    </recommendedName>
</protein>
<proteinExistence type="predicted"/>
<dbReference type="SUPFAM" id="SSF74853">
    <property type="entry name" value="Lamin A/C globular tail domain"/>
    <property type="match status" value="1"/>
</dbReference>
<sequence>MKTRIKSRVISSITAVLVLSGLIPTAATVMADTTTTTTTNTTNTSANHVVISEIYAGGTGNDTSKAAYSHDFIELYNPTDEEIPLSGWSLQYATAKSSSWYVIQLGTKTPSIKAHGYYLIKMGTSNLAGGYIKSLDDSYADAIANNPTTADINKDGSKIALVKNTINAITTADPRIDTLSGNLVDLVGFGKGSVANPNATNSPNAYEGSGFPPDGSYQKTLVRKGIDPTSSNIYIPTSNINGYGNGLDTDDNINDFVILSGVSYVNPQNSQSPLEPFIQGSVDDNNKTVTIDTYRAVSSSDSSFTINLATQTGKIRAGALIQGTDYVLSGLPAGLTSTAIGLSDSSNNSITFEIGGTAAVDVLASASVSVQVYTHALNTPIYGDSWTIGGITLQPATPKVTAALTDTTVSMSSATAVSSADSSFAVQLSKGTIKDGLLQATDYSVIGLPSGLSIEATGVAAANTVNFRVYGTAAQPILNDVNLSVVLKKEAVTAGATQDSDIISGITLKRASAPLLTDTDRKNSVVNVLKQANAFHSDLYDKNYKYSEMRSSAFKFYRGNNPVFFQDLGTPVLPIPAAWKDWNQVDTWIEGDAHTRNVGFFDHNDGKPYFDVNDQDESLKAPFYFDLIRFIASIYVTKDDVSGTKTATAAETRQAAKDFLEQYKTTLESVRGNDTENTTVLDESFMAQHGFSYSGYMLKTFFGSSPTGNEGLLDGITNSSFLDGYSQVTDGQRKLKKIALPTDAKNGNEKVLATTPAEESELKANWSTYVNQTRLSSGDKASYFAIKDIGRVIEKGLGSIGVRRYFVLIEGPTSDPNDDIILNVKQQKMPAMVGNTYKPLDYSAYVDHDADRTKTAYDALSAVEDPFIGSLNGSAKTFLVRQLSAYDRDFNDKKFSSFADYQDFLKASAMAYAYTHARADRNLGYSFEDSVSTILNSDWSTIRDTMVNLGEDYAKQVVADYNQYKIVPNANLIDITDLSALTITGGTISPAFSSKQTSYTMSVGNSVYAMTVAPATIDPAATVLVNGTSYVGATPRTVDLAVGSNTVTVVVTAQDLSTKTYKITVNRDSSSGSGTGTLPAAPESTSTVEKGNTAVTTTTDVKSTLDSAGKATASLTSKQVTDALAKVADSQTVGKDSVLEIKTVVDSAAKEAVVSLPTEAFALIAGSKTDTLTLSAGLGKLSLDKQAIGAVQAAATSGTVDISIRKADLQAVTQNWTPAAKEALATAVNGRPVFDFTITAGGTKVSTFNGGSVEVQVPYKPSANEDPNAIVAYYIADNGELVKVTNSHYDAATGSLVFHVSHFSRYAVGYSPATFRDTAESFAKSYITYLAARNIINGTADGVFTPKAQISRADFTLMLARMAGVKLDAYKASSFSDVKADSYYAQSVQWASDNGLTSGVRAGEFAPGANITREQMVTMIARFAKLQKISLPQTTAAAAFADAAEIPAFAVDAAKAMQQAGIISGKSGNTFAPKDFASREEAAKMLGMVLQLSAK</sequence>
<feature type="domain" description="SLH" evidence="3">
    <location>
        <begin position="1371"/>
        <end position="1434"/>
    </location>
</feature>
<evidence type="ECO:0008006" key="7">
    <source>
        <dbReference type="Google" id="ProtNLM"/>
    </source>
</evidence>
<organism evidence="5 6">
    <name type="scientific">Paenibacillus pectinilyticus</name>
    <dbReference type="NCBI Taxonomy" id="512399"/>
    <lineage>
        <taxon>Bacteria</taxon>
        <taxon>Bacillati</taxon>
        <taxon>Bacillota</taxon>
        <taxon>Bacilli</taxon>
        <taxon>Bacillales</taxon>
        <taxon>Paenibacillaceae</taxon>
        <taxon>Paenibacillus</taxon>
    </lineage>
</organism>
<accession>A0A1C0ZY65</accession>
<evidence type="ECO:0000313" key="5">
    <source>
        <dbReference type="EMBL" id="OCT13070.1"/>
    </source>
</evidence>
<dbReference type="Pfam" id="PF18683">
    <property type="entry name" value="ChiW_Ig_like"/>
    <property type="match status" value="1"/>
</dbReference>
<evidence type="ECO:0000256" key="2">
    <source>
        <dbReference type="SAM" id="SignalP"/>
    </source>
</evidence>